<protein>
    <submittedName>
        <fullName evidence="10">High-potential iron-sulfur protein</fullName>
    </submittedName>
</protein>
<comment type="caution">
    <text evidence="10">The sequence shown here is derived from an EMBL/GenBank/DDBJ whole genome shotgun (WGS) entry which is preliminary data.</text>
</comment>
<gene>
    <name evidence="10" type="ORF">GCM10007898_26160</name>
</gene>
<keyword evidence="6" id="KW-0249">Electron transport</keyword>
<reference evidence="11" key="1">
    <citation type="journal article" date="2019" name="Int. J. Syst. Evol. Microbiol.">
        <title>The Global Catalogue of Microorganisms (GCM) 10K type strain sequencing project: providing services to taxonomists for standard genome sequencing and annotation.</title>
        <authorList>
            <consortium name="The Broad Institute Genomics Platform"/>
            <consortium name="The Broad Institute Genome Sequencing Center for Infectious Disease"/>
            <person name="Wu L."/>
            <person name="Ma J."/>
        </authorList>
    </citation>
    <scope>NUCLEOTIDE SEQUENCE [LARGE SCALE GENOMIC DNA]</scope>
    <source>
        <strain evidence="11">NBRC 111981</strain>
    </source>
</reference>
<evidence type="ECO:0000313" key="10">
    <source>
        <dbReference type="EMBL" id="GLQ89044.1"/>
    </source>
</evidence>
<evidence type="ECO:0000256" key="8">
    <source>
        <dbReference type="ARBA" id="ARBA00023014"/>
    </source>
</evidence>
<dbReference type="Pfam" id="PF01355">
    <property type="entry name" value="HIPIP"/>
    <property type="match status" value="1"/>
</dbReference>
<keyword evidence="2" id="KW-0813">Transport</keyword>
<dbReference type="RefSeq" id="WP_284332486.1">
    <property type="nucleotide sequence ID" value="NZ_BSOA01000028.1"/>
</dbReference>
<dbReference type="InterPro" id="IPR019546">
    <property type="entry name" value="TAT_signal_bac_arc"/>
</dbReference>
<dbReference type="Proteomes" id="UP001156627">
    <property type="component" value="Unassembled WGS sequence"/>
</dbReference>
<organism evidence="10 11">
    <name type="scientific">Dyella flagellata</name>
    <dbReference type="NCBI Taxonomy" id="1867833"/>
    <lineage>
        <taxon>Bacteria</taxon>
        <taxon>Pseudomonadati</taxon>
        <taxon>Pseudomonadota</taxon>
        <taxon>Gammaproteobacteria</taxon>
        <taxon>Lysobacterales</taxon>
        <taxon>Rhodanobacteraceae</taxon>
        <taxon>Dyella</taxon>
    </lineage>
</organism>
<evidence type="ECO:0000259" key="9">
    <source>
        <dbReference type="PROSITE" id="PS51373"/>
    </source>
</evidence>
<comment type="function">
    <text evidence="1">Specific class of high-redox-potential 4Fe-4S ferredoxins. Functions in anaerobic electron transport in most purple and in some other photosynthetic bacteria and in at least one genus (Paracoccus) of halophilic, denitrifying bacteria.</text>
</comment>
<keyword evidence="3" id="KW-0004">4Fe-4S</keyword>
<dbReference type="PROSITE" id="PS51257">
    <property type="entry name" value="PROKAR_LIPOPROTEIN"/>
    <property type="match status" value="1"/>
</dbReference>
<dbReference type="InterPro" id="IPR036369">
    <property type="entry name" value="HIPIP_sf"/>
</dbReference>
<dbReference type="InterPro" id="IPR006311">
    <property type="entry name" value="TAT_signal"/>
</dbReference>
<evidence type="ECO:0000256" key="2">
    <source>
        <dbReference type="ARBA" id="ARBA00022448"/>
    </source>
</evidence>
<evidence type="ECO:0000256" key="5">
    <source>
        <dbReference type="ARBA" id="ARBA00022729"/>
    </source>
</evidence>
<keyword evidence="5" id="KW-0732">Signal</keyword>
<keyword evidence="11" id="KW-1185">Reference proteome</keyword>
<evidence type="ECO:0000256" key="3">
    <source>
        <dbReference type="ARBA" id="ARBA00022485"/>
    </source>
</evidence>
<name>A0ABQ5XF35_9GAMM</name>
<accession>A0ABQ5XF35</accession>
<evidence type="ECO:0000313" key="11">
    <source>
        <dbReference type="Proteomes" id="UP001156627"/>
    </source>
</evidence>
<dbReference type="InterPro" id="IPR000170">
    <property type="entry name" value="High_potential_FeS_prot"/>
</dbReference>
<proteinExistence type="predicted"/>
<evidence type="ECO:0000256" key="6">
    <source>
        <dbReference type="ARBA" id="ARBA00022982"/>
    </source>
</evidence>
<keyword evidence="7" id="KW-0408">Iron</keyword>
<evidence type="ECO:0000256" key="7">
    <source>
        <dbReference type="ARBA" id="ARBA00023004"/>
    </source>
</evidence>
<dbReference type="EMBL" id="BSOA01000028">
    <property type="protein sequence ID" value="GLQ89044.1"/>
    <property type="molecule type" value="Genomic_DNA"/>
</dbReference>
<evidence type="ECO:0000256" key="4">
    <source>
        <dbReference type="ARBA" id="ARBA00022723"/>
    </source>
</evidence>
<evidence type="ECO:0000256" key="1">
    <source>
        <dbReference type="ARBA" id="ARBA00002137"/>
    </source>
</evidence>
<dbReference type="PROSITE" id="PS51373">
    <property type="entry name" value="HIPIP"/>
    <property type="match status" value="1"/>
</dbReference>
<keyword evidence="8" id="KW-0411">Iron-sulfur</keyword>
<dbReference type="NCBIfam" id="TIGR01409">
    <property type="entry name" value="TAT_signal_seq"/>
    <property type="match status" value="1"/>
</dbReference>
<feature type="domain" description="High potential iron-sulfur proteins family profile" evidence="9">
    <location>
        <begin position="36"/>
        <end position="110"/>
    </location>
</feature>
<dbReference type="SUPFAM" id="SSF57652">
    <property type="entry name" value="HIPIP (high potential iron protein)"/>
    <property type="match status" value="1"/>
</dbReference>
<dbReference type="Gene3D" id="4.10.490.10">
    <property type="entry name" value="High potential iron-sulphur protein"/>
    <property type="match status" value="1"/>
</dbReference>
<sequence length="110" mass="11700">MSLPKETIESRRRFLQLLAITAGGACLGGIPLLARAGELPHLTDADPTAKAMNYIEDATASKSALYRTGSICANCQFYHGPDVGYGTCQLFPGKAVNAKGWCSSYTTQKA</sequence>
<keyword evidence="4" id="KW-0479">Metal-binding</keyword>
<dbReference type="PROSITE" id="PS51318">
    <property type="entry name" value="TAT"/>
    <property type="match status" value="1"/>
</dbReference>